<comment type="catalytic activity">
    <reaction evidence="6">
        <text>3-phosphoshikimate + phosphoenolpyruvate = 5-O-(1-carboxyvinyl)-3-phosphoshikimate + phosphate</text>
        <dbReference type="Rhea" id="RHEA:21256"/>
        <dbReference type="ChEBI" id="CHEBI:43474"/>
        <dbReference type="ChEBI" id="CHEBI:57701"/>
        <dbReference type="ChEBI" id="CHEBI:58702"/>
        <dbReference type="ChEBI" id="CHEBI:145989"/>
        <dbReference type="EC" id="2.5.1.19"/>
    </reaction>
    <physiologicalReaction direction="left-to-right" evidence="6">
        <dbReference type="Rhea" id="RHEA:21257"/>
    </physiologicalReaction>
</comment>
<dbReference type="Pfam" id="PF00275">
    <property type="entry name" value="EPSP_synthase"/>
    <property type="match status" value="1"/>
</dbReference>
<comment type="function">
    <text evidence="7">Catalyzes the transfer of the enolpyruvyl moiety of phosphoenolpyruvate (PEP) to the 5-hydroxyl of shikimate-3-phosphate (S3P) to produce enolpyruvyl shikimate-3-phosphate and inorganic phosphate.</text>
</comment>
<evidence type="ECO:0000256" key="1">
    <source>
        <dbReference type="ARBA" id="ARBA00004811"/>
    </source>
</evidence>
<feature type="binding site" evidence="7">
    <location>
        <position position="166"/>
    </location>
    <ligand>
        <name>phosphoenolpyruvate</name>
        <dbReference type="ChEBI" id="CHEBI:58702"/>
    </ligand>
</feature>
<feature type="binding site" evidence="7">
    <location>
        <position position="336"/>
    </location>
    <ligand>
        <name>3-phosphoshikimate</name>
        <dbReference type="ChEBI" id="CHEBI:145989"/>
    </ligand>
</feature>
<dbReference type="EMBL" id="BMWG01000048">
    <property type="protein sequence ID" value="GGZ65192.1"/>
    <property type="molecule type" value="Genomic_DNA"/>
</dbReference>
<accession>A0A918QQ14</accession>
<reference evidence="9" key="2">
    <citation type="submission" date="2020-09" db="EMBL/GenBank/DDBJ databases">
        <authorList>
            <person name="Sun Q."/>
            <person name="Ohkuma M."/>
        </authorList>
    </citation>
    <scope>NUCLEOTIDE SEQUENCE</scope>
    <source>
        <strain evidence="9">JCM 4988</strain>
    </source>
</reference>
<feature type="binding site" evidence="7">
    <location>
        <position position="191"/>
    </location>
    <ligand>
        <name>3-phosphoshikimate</name>
        <dbReference type="ChEBI" id="CHEBI:145989"/>
    </ligand>
</feature>
<dbReference type="RefSeq" id="WP_190127167.1">
    <property type="nucleotide sequence ID" value="NZ_BMWG01000048.1"/>
</dbReference>
<evidence type="ECO:0000313" key="10">
    <source>
        <dbReference type="Proteomes" id="UP000630936"/>
    </source>
</evidence>
<keyword evidence="4 7" id="KW-0808">Transferase</keyword>
<dbReference type="InterPro" id="IPR036968">
    <property type="entry name" value="Enolpyruvate_Tfrase_sf"/>
</dbReference>
<organism evidence="9 10">
    <name type="scientific">Streptomyces inusitatus</name>
    <dbReference type="NCBI Taxonomy" id="68221"/>
    <lineage>
        <taxon>Bacteria</taxon>
        <taxon>Bacillati</taxon>
        <taxon>Actinomycetota</taxon>
        <taxon>Actinomycetes</taxon>
        <taxon>Kitasatosporales</taxon>
        <taxon>Streptomycetaceae</taxon>
        <taxon>Streptomyces</taxon>
    </lineage>
</organism>
<dbReference type="GO" id="GO:0008652">
    <property type="term" value="P:amino acid biosynthetic process"/>
    <property type="evidence" value="ECO:0007669"/>
    <property type="project" value="UniProtKB-KW"/>
</dbReference>
<evidence type="ECO:0000313" key="9">
    <source>
        <dbReference type="EMBL" id="GGZ65192.1"/>
    </source>
</evidence>
<feature type="binding site" evidence="7">
    <location>
        <position position="119"/>
    </location>
    <ligand>
        <name>phosphoenolpyruvate</name>
        <dbReference type="ChEBI" id="CHEBI:58702"/>
    </ligand>
</feature>
<evidence type="ECO:0000256" key="6">
    <source>
        <dbReference type="ARBA" id="ARBA00044633"/>
    </source>
</evidence>
<dbReference type="GO" id="GO:0009423">
    <property type="term" value="P:chorismate biosynthetic process"/>
    <property type="evidence" value="ECO:0007669"/>
    <property type="project" value="UniProtKB-UniRule"/>
</dbReference>
<dbReference type="InterPro" id="IPR023193">
    <property type="entry name" value="EPSP_synthase_CS"/>
</dbReference>
<protein>
    <recommendedName>
        <fullName evidence="7">3-phosphoshikimate 1-carboxyvinyltransferase</fullName>
        <ecNumber evidence="7">2.5.1.19</ecNumber>
    </recommendedName>
    <alternativeName>
        <fullName evidence="7">5-enolpyruvylshikimate-3-phosphate synthase</fullName>
        <shortName evidence="7">EPSP synthase</shortName>
        <shortName evidence="7">EPSPS</shortName>
    </alternativeName>
</protein>
<feature type="binding site" evidence="7">
    <location>
        <position position="24"/>
    </location>
    <ligand>
        <name>3-phosphoshikimate</name>
        <dbReference type="ChEBI" id="CHEBI:145989"/>
    </ligand>
</feature>
<reference evidence="9" key="1">
    <citation type="journal article" date="2014" name="Int. J. Syst. Evol. Microbiol.">
        <title>Complete genome sequence of Corynebacterium casei LMG S-19264T (=DSM 44701T), isolated from a smear-ripened cheese.</title>
        <authorList>
            <consortium name="US DOE Joint Genome Institute (JGI-PGF)"/>
            <person name="Walter F."/>
            <person name="Albersmeier A."/>
            <person name="Kalinowski J."/>
            <person name="Ruckert C."/>
        </authorList>
    </citation>
    <scope>NUCLEOTIDE SEQUENCE</scope>
    <source>
        <strain evidence="9">JCM 4988</strain>
    </source>
</reference>
<dbReference type="GO" id="GO:0003866">
    <property type="term" value="F:3-phosphoshikimate 1-carboxyvinyltransferase activity"/>
    <property type="evidence" value="ECO:0007669"/>
    <property type="project" value="UniProtKB-UniRule"/>
</dbReference>
<feature type="binding site" evidence="7">
    <location>
        <position position="166"/>
    </location>
    <ligand>
        <name>3-phosphoshikimate</name>
        <dbReference type="ChEBI" id="CHEBI:145989"/>
    </ligand>
</feature>
<dbReference type="Proteomes" id="UP000630936">
    <property type="component" value="Unassembled WGS sequence"/>
</dbReference>
<keyword evidence="3 7" id="KW-0028">Amino-acid biosynthesis</keyword>
<feature type="binding site" evidence="7">
    <location>
        <position position="381"/>
    </location>
    <ligand>
        <name>phosphoenolpyruvate</name>
        <dbReference type="ChEBI" id="CHEBI:58702"/>
    </ligand>
</feature>
<dbReference type="SUPFAM" id="SSF55205">
    <property type="entry name" value="EPT/RTPC-like"/>
    <property type="match status" value="1"/>
</dbReference>
<dbReference type="GO" id="GO:0005737">
    <property type="term" value="C:cytoplasm"/>
    <property type="evidence" value="ECO:0007669"/>
    <property type="project" value="UniProtKB-SubCell"/>
</dbReference>
<dbReference type="InterPro" id="IPR013792">
    <property type="entry name" value="RNA3'P_cycl/enolpyr_Trfase_a/b"/>
</dbReference>
<comment type="caution">
    <text evidence="9">The sequence shown here is derived from an EMBL/GenBank/DDBJ whole genome shotgun (WGS) entry which is preliminary data.</text>
</comment>
<dbReference type="PANTHER" id="PTHR21090:SF5">
    <property type="entry name" value="PENTAFUNCTIONAL AROM POLYPEPTIDE"/>
    <property type="match status" value="1"/>
</dbReference>
<dbReference type="PROSITE" id="PS00885">
    <property type="entry name" value="EPSP_SYNTHASE_2"/>
    <property type="match status" value="1"/>
</dbReference>
<feature type="active site" description="Proton acceptor" evidence="7">
    <location>
        <position position="309"/>
    </location>
</feature>
<feature type="binding site" evidence="7">
    <location>
        <position position="309"/>
    </location>
    <ligand>
        <name>3-phosphoshikimate</name>
        <dbReference type="ChEBI" id="CHEBI:145989"/>
    </ligand>
</feature>
<evidence type="ECO:0000259" key="8">
    <source>
        <dbReference type="Pfam" id="PF00275"/>
    </source>
</evidence>
<feature type="binding site" evidence="7">
    <location>
        <position position="91"/>
    </location>
    <ligand>
        <name>phosphoenolpyruvate</name>
        <dbReference type="ChEBI" id="CHEBI:58702"/>
    </ligand>
</feature>
<feature type="binding site" evidence="7">
    <location>
        <position position="165"/>
    </location>
    <ligand>
        <name>3-phosphoshikimate</name>
        <dbReference type="ChEBI" id="CHEBI:145989"/>
    </ligand>
</feature>
<dbReference type="InterPro" id="IPR001986">
    <property type="entry name" value="Enolpyruvate_Tfrase_dom"/>
</dbReference>
<feature type="binding site" evidence="7">
    <location>
        <position position="20"/>
    </location>
    <ligand>
        <name>3-phosphoshikimate</name>
        <dbReference type="ChEBI" id="CHEBI:145989"/>
    </ligand>
</feature>
<evidence type="ECO:0000256" key="2">
    <source>
        <dbReference type="ARBA" id="ARBA00009948"/>
    </source>
</evidence>
<proteinExistence type="inferred from homology"/>
<feature type="binding site" evidence="7">
    <location>
        <position position="340"/>
    </location>
    <ligand>
        <name>phosphoenolpyruvate</name>
        <dbReference type="ChEBI" id="CHEBI:58702"/>
    </ligand>
</feature>
<evidence type="ECO:0000256" key="4">
    <source>
        <dbReference type="ARBA" id="ARBA00022679"/>
    </source>
</evidence>
<name>A0A918QQ14_9ACTN</name>
<keyword evidence="7" id="KW-0963">Cytoplasm</keyword>
<evidence type="ECO:0000256" key="3">
    <source>
        <dbReference type="ARBA" id="ARBA00022605"/>
    </source>
</evidence>
<evidence type="ECO:0000256" key="7">
    <source>
        <dbReference type="HAMAP-Rule" id="MF_00210"/>
    </source>
</evidence>
<gene>
    <name evidence="7 9" type="primary">aroA</name>
    <name evidence="9" type="ORF">GCM10010387_67770</name>
</gene>
<dbReference type="GO" id="GO:0009073">
    <property type="term" value="P:aromatic amino acid family biosynthetic process"/>
    <property type="evidence" value="ECO:0007669"/>
    <property type="project" value="UniProtKB-KW"/>
</dbReference>
<feature type="binding site" evidence="7">
    <location>
        <position position="19"/>
    </location>
    <ligand>
        <name>3-phosphoshikimate</name>
        <dbReference type="ChEBI" id="CHEBI:145989"/>
    </ligand>
</feature>
<dbReference type="PIRSF" id="PIRSF000505">
    <property type="entry name" value="EPSPS"/>
    <property type="match status" value="1"/>
</dbReference>
<dbReference type="Gene3D" id="3.65.10.10">
    <property type="entry name" value="Enolpyruvate transferase domain"/>
    <property type="match status" value="2"/>
</dbReference>
<dbReference type="EC" id="2.5.1.19" evidence="7"/>
<sequence>MTASTPTDTPLIARIPGSKSITNRALLLAAAADGVSYLRAPLVSEDTIAFREALTALGVRVNATPHDEFWEVVGLGRGPSGGADIWCADAGTAARFLPPFTAAGHGSYLFDGTAQLRARPLRPLREALERLGAKTGSEGGGDLPLRIDADGLDGGELTVDGGLSSQFLSGLLMAAPLLRSPLTVTVRELVSRPYIDMTMALMRRFGAEPAERTPGVISLPADGYRATDLVIEPDASTASYVFAAAAVTGRTVTVPGLGRDSLQGDLGFVEVLRTAGARVEIGEQSTTVAGAPGGALRGGFDVDMGEISDTFMTLAAIAPLADGPITVRGIGHARLKESDRVEAIAQNLAACGVETESGRDWITVHPGPVRPARIACHRDHRIAMAFSVLGLRHLGLVLDDPSCVGKTFPGFHGELHRLFPDHAPLPPADTP</sequence>
<feature type="binding site" evidence="7">
    <location>
        <position position="19"/>
    </location>
    <ligand>
        <name>phosphoenolpyruvate</name>
        <dbReference type="ChEBI" id="CHEBI:58702"/>
    </ligand>
</feature>
<dbReference type="HAMAP" id="MF_00210">
    <property type="entry name" value="EPSP_synth"/>
    <property type="match status" value="1"/>
</dbReference>
<dbReference type="CDD" id="cd01556">
    <property type="entry name" value="EPSP_synthase"/>
    <property type="match status" value="1"/>
</dbReference>
<dbReference type="InterPro" id="IPR006264">
    <property type="entry name" value="EPSP_synthase"/>
</dbReference>
<keyword evidence="5 7" id="KW-0057">Aromatic amino acid biosynthesis</keyword>
<dbReference type="AlphaFoldDB" id="A0A918QQ14"/>
<feature type="binding site" evidence="7">
    <location>
        <position position="406"/>
    </location>
    <ligand>
        <name>phosphoenolpyruvate</name>
        <dbReference type="ChEBI" id="CHEBI:58702"/>
    </ligand>
</feature>
<comment type="pathway">
    <text evidence="1 7">Metabolic intermediate biosynthesis; chorismate biosynthesis; chorismate from D-erythrose 4-phosphate and phosphoenolpyruvate: step 6/7.</text>
</comment>
<dbReference type="NCBIfam" id="TIGR01356">
    <property type="entry name" value="aroA"/>
    <property type="match status" value="1"/>
</dbReference>
<keyword evidence="10" id="KW-1185">Reference proteome</keyword>
<comment type="subcellular location">
    <subcellularLocation>
        <location evidence="7">Cytoplasm</location>
    </subcellularLocation>
</comment>
<comment type="similarity">
    <text evidence="2 7">Belongs to the EPSP synthase family.</text>
</comment>
<comment type="subunit">
    <text evidence="7">Monomer.</text>
</comment>
<feature type="domain" description="Enolpyruvate transferase" evidence="8">
    <location>
        <begin position="14"/>
        <end position="415"/>
    </location>
</feature>
<feature type="binding site" evidence="7">
    <location>
        <position position="164"/>
    </location>
    <ligand>
        <name>3-phosphoshikimate</name>
        <dbReference type="ChEBI" id="CHEBI:145989"/>
    </ligand>
</feature>
<evidence type="ECO:0000256" key="5">
    <source>
        <dbReference type="ARBA" id="ARBA00023141"/>
    </source>
</evidence>
<dbReference type="PANTHER" id="PTHR21090">
    <property type="entry name" value="AROM/DEHYDROQUINATE SYNTHASE"/>
    <property type="match status" value="1"/>
</dbReference>
<comment type="caution">
    <text evidence="7">Lacks conserved residue(s) required for the propagation of feature annotation.</text>
</comment>